<feature type="transmembrane region" description="Helical" evidence="1">
    <location>
        <begin position="94"/>
        <end position="114"/>
    </location>
</feature>
<keyword evidence="4" id="KW-1185">Reference proteome</keyword>
<feature type="transmembrane region" description="Helical" evidence="1">
    <location>
        <begin position="354"/>
        <end position="373"/>
    </location>
</feature>
<feature type="transmembrane region" description="Helical" evidence="1">
    <location>
        <begin position="393"/>
        <end position="415"/>
    </location>
</feature>
<keyword evidence="1" id="KW-1133">Transmembrane helix</keyword>
<dbReference type="EMBL" id="JBJKBG010000004">
    <property type="protein sequence ID" value="KAL3742770.1"/>
    <property type="molecule type" value="Genomic_DNA"/>
</dbReference>
<dbReference type="Pfam" id="PF04578">
    <property type="entry name" value="DUF594"/>
    <property type="match status" value="1"/>
</dbReference>
<dbReference type="Proteomes" id="UP001634007">
    <property type="component" value="Unassembled WGS sequence"/>
</dbReference>
<gene>
    <name evidence="3" type="ORF">ACJRO7_018137</name>
</gene>
<evidence type="ECO:0000256" key="1">
    <source>
        <dbReference type="SAM" id="Phobius"/>
    </source>
</evidence>
<comment type="caution">
    <text evidence="3">The sequence shown here is derived from an EMBL/GenBank/DDBJ whole genome shotgun (WGS) entry which is preliminary data.</text>
</comment>
<keyword evidence="1" id="KW-0472">Membrane</keyword>
<evidence type="ECO:0000313" key="4">
    <source>
        <dbReference type="Proteomes" id="UP001634007"/>
    </source>
</evidence>
<evidence type="ECO:0000259" key="2">
    <source>
        <dbReference type="Pfam" id="PF13968"/>
    </source>
</evidence>
<accession>A0ABD3L3P7</accession>
<name>A0ABD3L3P7_EUCGL</name>
<dbReference type="InterPro" id="IPR007658">
    <property type="entry name" value="DUF594"/>
</dbReference>
<dbReference type="PANTHER" id="PTHR31325">
    <property type="entry name" value="OS01G0798800 PROTEIN-RELATED"/>
    <property type="match status" value="1"/>
</dbReference>
<organism evidence="3 4">
    <name type="scientific">Eucalyptus globulus</name>
    <name type="common">Tasmanian blue gum</name>
    <dbReference type="NCBI Taxonomy" id="34317"/>
    <lineage>
        <taxon>Eukaryota</taxon>
        <taxon>Viridiplantae</taxon>
        <taxon>Streptophyta</taxon>
        <taxon>Embryophyta</taxon>
        <taxon>Tracheophyta</taxon>
        <taxon>Spermatophyta</taxon>
        <taxon>Magnoliopsida</taxon>
        <taxon>eudicotyledons</taxon>
        <taxon>Gunneridae</taxon>
        <taxon>Pentapetalae</taxon>
        <taxon>rosids</taxon>
        <taxon>malvids</taxon>
        <taxon>Myrtales</taxon>
        <taxon>Myrtaceae</taxon>
        <taxon>Myrtoideae</taxon>
        <taxon>Eucalypteae</taxon>
        <taxon>Eucalyptus</taxon>
    </lineage>
</organism>
<dbReference type="AlphaFoldDB" id="A0ABD3L3P7"/>
<dbReference type="Pfam" id="PF13968">
    <property type="entry name" value="DUF4220"/>
    <property type="match status" value="1"/>
</dbReference>
<feature type="transmembrane region" description="Helical" evidence="1">
    <location>
        <begin position="29"/>
        <end position="49"/>
    </location>
</feature>
<proteinExistence type="predicted"/>
<feature type="domain" description="DUF4220" evidence="2">
    <location>
        <begin position="67"/>
        <end position="465"/>
    </location>
</feature>
<dbReference type="InterPro" id="IPR025315">
    <property type="entry name" value="DUF4220"/>
</dbReference>
<protein>
    <recommendedName>
        <fullName evidence="2">DUF4220 domain-containing protein</fullName>
    </recommendedName>
</protein>
<evidence type="ECO:0000313" key="3">
    <source>
        <dbReference type="EMBL" id="KAL3742770.1"/>
    </source>
</evidence>
<feature type="transmembrane region" description="Helical" evidence="1">
    <location>
        <begin position="61"/>
        <end position="82"/>
    </location>
</feature>
<keyword evidence="1" id="KW-0812">Transmembrane</keyword>
<reference evidence="3 4" key="1">
    <citation type="submission" date="2024-11" db="EMBL/GenBank/DDBJ databases">
        <title>Chromosome-level genome assembly of Eucalyptus globulus Labill. provides insights into its genome evolution.</title>
        <authorList>
            <person name="Li X."/>
        </authorList>
    </citation>
    <scope>NUCLEOTIDE SEQUENCE [LARGE SCALE GENOMIC DNA]</scope>
    <source>
        <strain evidence="3">CL2024</strain>
        <tissue evidence="3">Fresh tender leaves</tissue>
    </source>
</reference>
<sequence length="720" mass="81956">MRGRGMEKVNQRVTNANVVLKTLQTPEGMLAQIELFVGLVAFLLLFLAGCGSLRRRHNNPMFQVVLWAAYTLSGYLITYTFGLMHESPFSNPLFPLWATFLMIFLGSSNSFSAYSLEDNEQWKKYAWQHMVRFVGLLALWTSYLTTLPLTLAVFLLYFIVMLLKANERALSLMTASASGLQRTTKWVADHMSSEHQLSNPCETDPVTMNGYKYVVRAKQTGFDKSIGEVAGLTQNSTKSLEVNEDVITTEKVWACKGRLLNSSEGDLDGKLKDICLSYALYLLLLLRFSGYSLPEEAHEKAWLLIREGILQKENGYERAFRVAEVELTFLHDFFYTNYPIIFQAGRLQLKVMEFSCLIIGTMLTVIFMVRNTTKREDDVVQFVTSNGLSVDVLVTRVILMVFTCVELVQLFLMAISEWAKVTLLCKYVQKGSWQESRGIEKLIGQICRTHLKPWERNLRQCALLESYHYSPSRFLYNGFTIAFLDVVRRGQRQSAPVRLSPEVKKAVFRSLRNRIGKLENGQASLRLNNVSDELSWACMLETQTQVIMVWHIATSFLEHEVPVSGSNFLVATHLSKYLAYLVAFTPRLLPGHPYVAENVFDQIILEARKVLEGCKTDRERMERLKDIAKAPEETVMNWGAVLGIQLQKGNSERIWKILAEFWAELMLYVAPSDDAKAHAEHLAKGGEFVTHLWALVSHAGIEQEAYSKPRTIDICDANMV</sequence>